<keyword evidence="2" id="KW-1003">Cell membrane</keyword>
<dbReference type="GO" id="GO:0006935">
    <property type="term" value="P:chemotaxis"/>
    <property type="evidence" value="ECO:0007669"/>
    <property type="project" value="UniProtKB-KW"/>
</dbReference>
<keyword evidence="7 9" id="KW-0807">Transducer</keyword>
<feature type="domain" description="Methyl-accepting transducer" evidence="11">
    <location>
        <begin position="359"/>
        <end position="595"/>
    </location>
</feature>
<dbReference type="Gene3D" id="3.30.450.20">
    <property type="entry name" value="PAS domain"/>
    <property type="match status" value="2"/>
</dbReference>
<dbReference type="Pfam" id="PF02743">
    <property type="entry name" value="dCache_1"/>
    <property type="match status" value="1"/>
</dbReference>
<dbReference type="InterPro" id="IPR029151">
    <property type="entry name" value="Sensor-like_sf"/>
</dbReference>
<dbReference type="Proteomes" id="UP000092544">
    <property type="component" value="Unassembled WGS sequence"/>
</dbReference>
<dbReference type="SUPFAM" id="SSF58104">
    <property type="entry name" value="Methyl-accepting chemotaxis protein (MCP) signaling domain"/>
    <property type="match status" value="1"/>
</dbReference>
<evidence type="ECO:0000259" key="11">
    <source>
        <dbReference type="PROSITE" id="PS50111"/>
    </source>
</evidence>
<evidence type="ECO:0000256" key="3">
    <source>
        <dbReference type="ARBA" id="ARBA00022500"/>
    </source>
</evidence>
<evidence type="ECO:0000256" key="4">
    <source>
        <dbReference type="ARBA" id="ARBA00022692"/>
    </source>
</evidence>
<feature type="transmembrane region" description="Helical" evidence="10">
    <location>
        <begin position="281"/>
        <end position="299"/>
    </location>
</feature>
<name>A0A1A8T6G3_9GAMM</name>
<dbReference type="CDD" id="cd12912">
    <property type="entry name" value="PDC2_MCP_like"/>
    <property type="match status" value="1"/>
</dbReference>
<dbReference type="CDD" id="cd12913">
    <property type="entry name" value="PDC1_MCP_like"/>
    <property type="match status" value="1"/>
</dbReference>
<dbReference type="OrthoDB" id="2489132at2"/>
<dbReference type="GO" id="GO:0005886">
    <property type="term" value="C:plasma membrane"/>
    <property type="evidence" value="ECO:0007669"/>
    <property type="project" value="UniProtKB-SubCell"/>
</dbReference>
<dbReference type="SMART" id="SM00304">
    <property type="entry name" value="HAMP"/>
    <property type="match status" value="1"/>
</dbReference>
<organism evidence="13 14">
    <name type="scientific">Marinomonas spartinae</name>
    <dbReference type="NCBI Taxonomy" id="1792290"/>
    <lineage>
        <taxon>Bacteria</taxon>
        <taxon>Pseudomonadati</taxon>
        <taxon>Pseudomonadota</taxon>
        <taxon>Gammaproteobacteria</taxon>
        <taxon>Oceanospirillales</taxon>
        <taxon>Oceanospirillaceae</taxon>
        <taxon>Marinomonas</taxon>
    </lineage>
</organism>
<accession>A0A1A8T6G3</accession>
<evidence type="ECO:0000256" key="9">
    <source>
        <dbReference type="PROSITE-ProRule" id="PRU00284"/>
    </source>
</evidence>
<dbReference type="GO" id="GO:0007165">
    <property type="term" value="P:signal transduction"/>
    <property type="evidence" value="ECO:0007669"/>
    <property type="project" value="UniProtKB-KW"/>
</dbReference>
<dbReference type="FunFam" id="1.10.287.950:FF:000001">
    <property type="entry name" value="Methyl-accepting chemotaxis sensory transducer"/>
    <property type="match status" value="1"/>
</dbReference>
<dbReference type="PRINTS" id="PR00260">
    <property type="entry name" value="CHEMTRNSDUCR"/>
</dbReference>
<evidence type="ECO:0000256" key="10">
    <source>
        <dbReference type="SAM" id="Phobius"/>
    </source>
</evidence>
<evidence type="ECO:0000256" key="5">
    <source>
        <dbReference type="ARBA" id="ARBA00022989"/>
    </source>
</evidence>
<dbReference type="CDD" id="cd11386">
    <property type="entry name" value="MCP_signal"/>
    <property type="match status" value="1"/>
</dbReference>
<proteinExistence type="inferred from homology"/>
<dbReference type="PANTHER" id="PTHR32089:SF117">
    <property type="entry name" value="METHYL ACCEPTING SENSORY TRANSDUCER WITH CACHE_1 SMALL MOLECULE BINDING DOMAIN"/>
    <property type="match status" value="1"/>
</dbReference>
<dbReference type="GO" id="GO:0004888">
    <property type="term" value="F:transmembrane signaling receptor activity"/>
    <property type="evidence" value="ECO:0007669"/>
    <property type="project" value="InterPro"/>
</dbReference>
<dbReference type="SMART" id="SM00283">
    <property type="entry name" value="MA"/>
    <property type="match status" value="1"/>
</dbReference>
<dbReference type="InterPro" id="IPR004089">
    <property type="entry name" value="MCPsignal_dom"/>
</dbReference>
<dbReference type="InterPro" id="IPR004090">
    <property type="entry name" value="Chemotax_Me-accpt_rcpt"/>
</dbReference>
<feature type="domain" description="HAMP" evidence="12">
    <location>
        <begin position="300"/>
        <end position="354"/>
    </location>
</feature>
<dbReference type="PROSITE" id="PS50111">
    <property type="entry name" value="CHEMOTAXIS_TRANSDUC_2"/>
    <property type="match status" value="1"/>
</dbReference>
<dbReference type="CDD" id="cd06225">
    <property type="entry name" value="HAMP"/>
    <property type="match status" value="1"/>
</dbReference>
<dbReference type="Gene3D" id="1.10.287.950">
    <property type="entry name" value="Methyl-accepting chemotaxis protein"/>
    <property type="match status" value="1"/>
</dbReference>
<keyword evidence="14" id="KW-1185">Reference proteome</keyword>
<keyword evidence="5 10" id="KW-1133">Transmembrane helix</keyword>
<evidence type="ECO:0000256" key="7">
    <source>
        <dbReference type="ARBA" id="ARBA00023224"/>
    </source>
</evidence>
<dbReference type="AlphaFoldDB" id="A0A1A8T6G3"/>
<keyword evidence="6 10" id="KW-0472">Membrane</keyword>
<gene>
    <name evidence="13" type="primary">pctB_8</name>
    <name evidence="13" type="ORF">MSP8886_00944</name>
</gene>
<dbReference type="Pfam" id="PF00672">
    <property type="entry name" value="HAMP"/>
    <property type="match status" value="1"/>
</dbReference>
<dbReference type="InterPro" id="IPR003660">
    <property type="entry name" value="HAMP_dom"/>
</dbReference>
<dbReference type="PANTHER" id="PTHR32089">
    <property type="entry name" value="METHYL-ACCEPTING CHEMOTAXIS PROTEIN MCPB"/>
    <property type="match status" value="1"/>
</dbReference>
<dbReference type="Pfam" id="PF00015">
    <property type="entry name" value="MCPsignal"/>
    <property type="match status" value="1"/>
</dbReference>
<comment type="subcellular location">
    <subcellularLocation>
        <location evidence="1">Cell membrane</location>
        <topology evidence="1">Multi-pass membrane protein</topology>
    </subcellularLocation>
</comment>
<dbReference type="EMBL" id="FLOB01000002">
    <property type="protein sequence ID" value="SBS27754.1"/>
    <property type="molecule type" value="Genomic_DNA"/>
</dbReference>
<reference evidence="13 14" key="1">
    <citation type="submission" date="2016-06" db="EMBL/GenBank/DDBJ databases">
        <authorList>
            <person name="Kjaerup R.B."/>
            <person name="Dalgaard T.S."/>
            <person name="Juul-Madsen H.R."/>
        </authorList>
    </citation>
    <scope>NUCLEOTIDE SEQUENCE [LARGE SCALE GENOMIC DNA]</scope>
    <source>
        <strain evidence="13 14">CECT 8886</strain>
    </source>
</reference>
<evidence type="ECO:0000313" key="14">
    <source>
        <dbReference type="Proteomes" id="UP000092544"/>
    </source>
</evidence>
<dbReference type="SUPFAM" id="SSF103190">
    <property type="entry name" value="Sensory domain-like"/>
    <property type="match status" value="1"/>
</dbReference>
<dbReference type="PROSITE" id="PS50885">
    <property type="entry name" value="HAMP"/>
    <property type="match status" value="1"/>
</dbReference>
<keyword evidence="3" id="KW-0145">Chemotaxis</keyword>
<keyword evidence="4 10" id="KW-0812">Transmembrane</keyword>
<evidence type="ECO:0000313" key="13">
    <source>
        <dbReference type="EMBL" id="SBS27754.1"/>
    </source>
</evidence>
<evidence type="ECO:0000256" key="1">
    <source>
        <dbReference type="ARBA" id="ARBA00004651"/>
    </source>
</evidence>
<sequence>MTLSLRTRLLSVSILSLVITAGYLVSETASSLTDQMHNTLLSDISHTASAYGNSVSDWLDSHKKNTASLAHTLENHPDLSPYPAIHQAYESGGFSIVYYGNNDGKMYRQDPALDAKRPDYDPRQKSWYKEAMGVGKAATYGPTMSSTTKKLSIRLAEPVYKQGTLFGIVGANLTLNQLSQQLAAMTIPGDGKAMIVSSKNDIIADPNPEHVMQKAASIAPFFTSASLEKMDAENKLEEADLNGQTVFTYVHKIPNTDWMLVFSMDKKMLMEHVYNVITRQLIIAAILIIAFIVFLYWLFKVLFRDLNRVSTALQEISKGKGDLRARIEVKHMDEIGILATGFNDFVSHMHGVVERLKSMSNGLAAEAKNVAHSATESASRVNTQQQEIDMVASAVTEMAAATHEIAGNAEQTAKAATESVKLGEMGSQQVQQSRHSIYELANEVNLATEQIAALDHHAQQISGILLTITGIAEQTNLLALNAAIEAARAGEHGRGFAVVADEVRTLSQRTHASTEEIQKMIELLQEQTTKAVGSMENSSKKVQTSVHDADAATESLKEISSAIISISDMATQIATAAEEQTAVTNEISQNSEVIRQMASQLAQESKVGEDQSKRLNHLASQVDHEVGQFQI</sequence>
<evidence type="ECO:0000256" key="8">
    <source>
        <dbReference type="ARBA" id="ARBA00029447"/>
    </source>
</evidence>
<evidence type="ECO:0000256" key="6">
    <source>
        <dbReference type="ARBA" id="ARBA00023136"/>
    </source>
</evidence>
<dbReference type="RefSeq" id="WP_067013275.1">
    <property type="nucleotide sequence ID" value="NZ_FLOB01000002.1"/>
</dbReference>
<dbReference type="STRING" id="1792290.MSP8886_00944"/>
<protein>
    <submittedName>
        <fullName evidence="13">Methyl-accepting chemotaxis protein PctB</fullName>
    </submittedName>
</protein>
<evidence type="ECO:0000259" key="12">
    <source>
        <dbReference type="PROSITE" id="PS50885"/>
    </source>
</evidence>
<comment type="similarity">
    <text evidence="8">Belongs to the methyl-accepting chemotaxis (MCP) protein family.</text>
</comment>
<evidence type="ECO:0000256" key="2">
    <source>
        <dbReference type="ARBA" id="ARBA00022475"/>
    </source>
</evidence>
<dbReference type="InterPro" id="IPR033479">
    <property type="entry name" value="dCache_1"/>
</dbReference>